<name>A0A845G376_9BURK</name>
<protein>
    <submittedName>
        <fullName evidence="1">Uncharacterized protein</fullName>
    </submittedName>
</protein>
<organism evidence="1 2">
    <name type="scientific">Duganella vulcania</name>
    <dbReference type="NCBI Taxonomy" id="2692166"/>
    <lineage>
        <taxon>Bacteria</taxon>
        <taxon>Pseudomonadati</taxon>
        <taxon>Pseudomonadota</taxon>
        <taxon>Betaproteobacteria</taxon>
        <taxon>Burkholderiales</taxon>
        <taxon>Oxalobacteraceae</taxon>
        <taxon>Telluria group</taxon>
        <taxon>Duganella</taxon>
    </lineage>
</organism>
<sequence>MKQFAAAATVLSGPAAALKSSSFSKVACSRCAMSAACAAASHARASIFDVEQARTGGGGVDGLGGGHCDDGRALVVAGHALTGHAGALQLLGHLGLLLNGQGVEHDFDDVVGVVELG</sequence>
<gene>
    <name evidence="1" type="ORF">GTP91_14015</name>
</gene>
<reference evidence="1 2" key="1">
    <citation type="submission" date="2020-01" db="EMBL/GenBank/DDBJ databases">
        <title>Novel species isolated from a subtropical stream in China.</title>
        <authorList>
            <person name="Lu H."/>
        </authorList>
    </citation>
    <scope>NUCLEOTIDE SEQUENCE [LARGE SCALE GENOMIC DNA]</scope>
    <source>
        <strain evidence="1 2">FT82W</strain>
    </source>
</reference>
<evidence type="ECO:0000313" key="2">
    <source>
        <dbReference type="Proteomes" id="UP000470302"/>
    </source>
</evidence>
<proteinExistence type="predicted"/>
<dbReference type="RefSeq" id="WP_161097346.1">
    <property type="nucleotide sequence ID" value="NZ_WWCW01000043.1"/>
</dbReference>
<dbReference type="AlphaFoldDB" id="A0A845G376"/>
<dbReference type="EMBL" id="WWCW01000043">
    <property type="protein sequence ID" value="MYM88291.1"/>
    <property type="molecule type" value="Genomic_DNA"/>
</dbReference>
<comment type="caution">
    <text evidence="1">The sequence shown here is derived from an EMBL/GenBank/DDBJ whole genome shotgun (WGS) entry which is preliminary data.</text>
</comment>
<accession>A0A845G376</accession>
<dbReference type="Proteomes" id="UP000470302">
    <property type="component" value="Unassembled WGS sequence"/>
</dbReference>
<evidence type="ECO:0000313" key="1">
    <source>
        <dbReference type="EMBL" id="MYM88291.1"/>
    </source>
</evidence>